<dbReference type="InterPro" id="IPR000994">
    <property type="entry name" value="Pept_M24"/>
</dbReference>
<feature type="binding site" evidence="6">
    <location>
        <position position="188"/>
    </location>
    <ligand>
        <name>substrate</name>
    </ligand>
</feature>
<dbReference type="GO" id="GO:0004239">
    <property type="term" value="F:initiator methionyl aminopeptidase activity"/>
    <property type="evidence" value="ECO:0007669"/>
    <property type="project" value="UniProtKB-UniRule"/>
</dbReference>
<comment type="similarity">
    <text evidence="6">Belongs to the peptidase M24A family. Methionine aminopeptidase type 1 subfamily.</text>
</comment>
<sequence>MGQVIIKNSAEIELMRQGGKILALVLSALKDAVRPGITTGELNSLAEKLIAEHEAIPSFRNYCPSPGDTPFPTTLCASINEEVVHAPALPSRVLKEGDIICLDLGLKYPSGDDGLFVDAAITVGVGKISEEAERIMKVTEESLWAGIAKVKHGNFIHDISKAVQKTAEKEGFSVVRDLVGHGVGHKVHEAPRIPNFFDSSWKATPLIEGMTICIEPMVCAGGARVKTKDDEWTVVTADGKISAHFEHTILVTKEGYEVLTK</sequence>
<feature type="binding site" evidence="6">
    <location>
        <position position="246"/>
    </location>
    <ligand>
        <name>a divalent metal cation</name>
        <dbReference type="ChEBI" id="CHEBI:60240"/>
        <label>1</label>
    </ligand>
</feature>
<feature type="binding site" evidence="6">
    <location>
        <position position="215"/>
    </location>
    <ligand>
        <name>a divalent metal cation</name>
        <dbReference type="ChEBI" id="CHEBI:60240"/>
        <label>2</label>
        <note>catalytic</note>
    </ligand>
</feature>
<evidence type="ECO:0000256" key="5">
    <source>
        <dbReference type="ARBA" id="ARBA00022801"/>
    </source>
</evidence>
<dbReference type="EC" id="3.4.11.18" evidence="6 7"/>
<dbReference type="PANTHER" id="PTHR43330:SF27">
    <property type="entry name" value="METHIONINE AMINOPEPTIDASE"/>
    <property type="match status" value="1"/>
</dbReference>
<name>A0A1F5S2X3_9BACT</name>
<dbReference type="Pfam" id="PF00557">
    <property type="entry name" value="Peptidase_M24"/>
    <property type="match status" value="1"/>
</dbReference>
<organism evidence="9 10">
    <name type="scientific">Candidatus Falkowbacteria bacterium RIFOXYA2_FULL_38_12</name>
    <dbReference type="NCBI Taxonomy" id="1797993"/>
    <lineage>
        <taxon>Bacteria</taxon>
        <taxon>Candidatus Falkowiibacteriota</taxon>
    </lineage>
</organism>
<evidence type="ECO:0000256" key="1">
    <source>
        <dbReference type="ARBA" id="ARBA00002521"/>
    </source>
</evidence>
<dbReference type="InterPro" id="IPR002467">
    <property type="entry name" value="Pept_M24A_MAP1"/>
</dbReference>
<dbReference type="SUPFAM" id="SSF55920">
    <property type="entry name" value="Creatinase/aminopeptidase"/>
    <property type="match status" value="1"/>
</dbReference>
<proteinExistence type="inferred from homology"/>
<evidence type="ECO:0000256" key="2">
    <source>
        <dbReference type="ARBA" id="ARBA00022438"/>
    </source>
</evidence>
<evidence type="ECO:0000313" key="10">
    <source>
        <dbReference type="Proteomes" id="UP000177407"/>
    </source>
</evidence>
<accession>A0A1F5S2X3</accession>
<feature type="binding site" evidence="6">
    <location>
        <position position="246"/>
    </location>
    <ligand>
        <name>a divalent metal cation</name>
        <dbReference type="ChEBI" id="CHEBI:60240"/>
        <label>2</label>
        <note>catalytic</note>
    </ligand>
</feature>
<feature type="binding site" evidence="6">
    <location>
        <position position="118"/>
    </location>
    <ligand>
        <name>a divalent metal cation</name>
        <dbReference type="ChEBI" id="CHEBI:60240"/>
        <label>2</label>
        <note>catalytic</note>
    </ligand>
</feature>
<dbReference type="CDD" id="cd01086">
    <property type="entry name" value="MetAP1"/>
    <property type="match status" value="1"/>
</dbReference>
<keyword evidence="5 6" id="KW-0378">Hydrolase</keyword>
<evidence type="ECO:0000259" key="8">
    <source>
        <dbReference type="Pfam" id="PF00557"/>
    </source>
</evidence>
<dbReference type="GO" id="GO:0005829">
    <property type="term" value="C:cytosol"/>
    <property type="evidence" value="ECO:0007669"/>
    <property type="project" value="TreeGrafter"/>
</dbReference>
<feature type="binding site" evidence="6">
    <location>
        <position position="118"/>
    </location>
    <ligand>
        <name>a divalent metal cation</name>
        <dbReference type="ChEBI" id="CHEBI:60240"/>
        <label>1</label>
    </ligand>
</feature>
<comment type="caution">
    <text evidence="9">The sequence shown here is derived from an EMBL/GenBank/DDBJ whole genome shotgun (WGS) entry which is preliminary data.</text>
</comment>
<dbReference type="GO" id="GO:0070006">
    <property type="term" value="F:metalloaminopeptidase activity"/>
    <property type="evidence" value="ECO:0007669"/>
    <property type="project" value="UniProtKB-UniRule"/>
</dbReference>
<dbReference type="PANTHER" id="PTHR43330">
    <property type="entry name" value="METHIONINE AMINOPEPTIDASE"/>
    <property type="match status" value="1"/>
</dbReference>
<dbReference type="InterPro" id="IPR001714">
    <property type="entry name" value="Pept_M24_MAP"/>
</dbReference>
<feature type="binding site" evidence="6">
    <location>
        <position position="103"/>
    </location>
    <ligand>
        <name>a divalent metal cation</name>
        <dbReference type="ChEBI" id="CHEBI:60240"/>
        <label>1</label>
    </ligand>
</feature>
<gene>
    <name evidence="6" type="primary">map</name>
    <name evidence="9" type="ORF">A2257_01990</name>
</gene>
<reference evidence="9 10" key="1">
    <citation type="journal article" date="2016" name="Nat. Commun.">
        <title>Thousands of microbial genomes shed light on interconnected biogeochemical processes in an aquifer system.</title>
        <authorList>
            <person name="Anantharaman K."/>
            <person name="Brown C.T."/>
            <person name="Hug L.A."/>
            <person name="Sharon I."/>
            <person name="Castelle C.J."/>
            <person name="Probst A.J."/>
            <person name="Thomas B.C."/>
            <person name="Singh A."/>
            <person name="Wilkins M.J."/>
            <person name="Karaoz U."/>
            <person name="Brodie E.L."/>
            <person name="Williams K.H."/>
            <person name="Hubbard S.S."/>
            <person name="Banfield J.F."/>
        </authorList>
    </citation>
    <scope>NUCLEOTIDE SEQUENCE [LARGE SCALE GENOMIC DNA]</scope>
</reference>
<evidence type="ECO:0000256" key="7">
    <source>
        <dbReference type="RuleBase" id="RU003653"/>
    </source>
</evidence>
<evidence type="ECO:0000256" key="6">
    <source>
        <dbReference type="HAMAP-Rule" id="MF_01974"/>
    </source>
</evidence>
<keyword evidence="3 6" id="KW-0645">Protease</keyword>
<comment type="cofactor">
    <cofactor evidence="6">
        <name>Co(2+)</name>
        <dbReference type="ChEBI" id="CHEBI:48828"/>
    </cofactor>
    <cofactor evidence="6">
        <name>Zn(2+)</name>
        <dbReference type="ChEBI" id="CHEBI:29105"/>
    </cofactor>
    <cofactor evidence="6">
        <name>Mn(2+)</name>
        <dbReference type="ChEBI" id="CHEBI:29035"/>
    </cofactor>
    <cofactor evidence="6">
        <name>Fe(2+)</name>
        <dbReference type="ChEBI" id="CHEBI:29033"/>
    </cofactor>
    <text evidence="6">Binds 2 divalent metal cations per subunit. Has a high-affinity and a low affinity metal-binding site. The true nature of the physiological cofactor is under debate. The enzyme is active with cobalt, zinc, manganese or divalent iron ions. Most likely, methionine aminopeptidases function as mononuclear Fe(2+)-metalloproteases under physiological conditions, and the catalytically relevant metal-binding site has been assigned to the histidine-containing high-affinity site.</text>
</comment>
<dbReference type="HAMAP" id="MF_01974">
    <property type="entry name" value="MetAP_1"/>
    <property type="match status" value="1"/>
</dbReference>
<dbReference type="Gene3D" id="3.90.230.10">
    <property type="entry name" value="Creatinase/methionine aminopeptidase superfamily"/>
    <property type="match status" value="1"/>
</dbReference>
<feature type="binding site" evidence="6">
    <location>
        <position position="85"/>
    </location>
    <ligand>
        <name>substrate</name>
    </ligand>
</feature>
<dbReference type="NCBIfam" id="TIGR00500">
    <property type="entry name" value="met_pdase_I"/>
    <property type="match status" value="1"/>
</dbReference>
<evidence type="ECO:0000256" key="4">
    <source>
        <dbReference type="ARBA" id="ARBA00022723"/>
    </source>
</evidence>
<comment type="subunit">
    <text evidence="6">Monomer.</text>
</comment>
<dbReference type="GO" id="GO:0006508">
    <property type="term" value="P:proteolysis"/>
    <property type="evidence" value="ECO:0007669"/>
    <property type="project" value="UniProtKB-KW"/>
</dbReference>
<keyword evidence="2 6" id="KW-0031">Aminopeptidase</keyword>
<dbReference type="GO" id="GO:0046872">
    <property type="term" value="F:metal ion binding"/>
    <property type="evidence" value="ECO:0007669"/>
    <property type="project" value="UniProtKB-UniRule"/>
</dbReference>
<dbReference type="PRINTS" id="PR00599">
    <property type="entry name" value="MAPEPTIDASE"/>
</dbReference>
<dbReference type="Proteomes" id="UP000177407">
    <property type="component" value="Unassembled WGS sequence"/>
</dbReference>
<protein>
    <recommendedName>
        <fullName evidence="6 7">Methionine aminopeptidase</fullName>
        <shortName evidence="6">MAP</shortName>
        <shortName evidence="6">MetAP</shortName>
        <ecNumber evidence="6 7">3.4.11.18</ecNumber>
    </recommendedName>
    <alternativeName>
        <fullName evidence="6">Peptidase M</fullName>
    </alternativeName>
</protein>
<feature type="binding site" evidence="6">
    <location>
        <position position="181"/>
    </location>
    <ligand>
        <name>a divalent metal cation</name>
        <dbReference type="ChEBI" id="CHEBI:60240"/>
        <label>2</label>
        <note>catalytic</note>
    </ligand>
</feature>
<dbReference type="AlphaFoldDB" id="A0A1F5S2X3"/>
<evidence type="ECO:0000256" key="3">
    <source>
        <dbReference type="ARBA" id="ARBA00022670"/>
    </source>
</evidence>
<comment type="function">
    <text evidence="1 6">Removes the N-terminal methionine from nascent proteins. The N-terminal methionine is often cleaved when the second residue in the primary sequence is small and uncharged (Met-Ala-, Cys, Gly, Pro, Ser, Thr, or Val). Requires deformylation of the N(alpha)-formylated initiator methionine before it can be hydrolyzed.</text>
</comment>
<comment type="catalytic activity">
    <reaction evidence="6 7">
        <text>Release of N-terminal amino acids, preferentially methionine, from peptides and arylamides.</text>
        <dbReference type="EC" id="3.4.11.18"/>
    </reaction>
</comment>
<keyword evidence="4 6" id="KW-0479">Metal-binding</keyword>
<evidence type="ECO:0000313" key="9">
    <source>
        <dbReference type="EMBL" id="OGF21034.1"/>
    </source>
</evidence>
<dbReference type="InterPro" id="IPR036005">
    <property type="entry name" value="Creatinase/aminopeptidase-like"/>
</dbReference>
<dbReference type="EMBL" id="MFGA01000017">
    <property type="protein sequence ID" value="OGF21034.1"/>
    <property type="molecule type" value="Genomic_DNA"/>
</dbReference>
<feature type="domain" description="Peptidase M24" evidence="8">
    <location>
        <begin position="13"/>
        <end position="253"/>
    </location>
</feature>